<dbReference type="EnsemblMetazoa" id="MDOA008754-RC">
    <property type="protein sequence ID" value="MDOA008754-PC"/>
    <property type="gene ID" value="MDOA008754"/>
</dbReference>
<dbReference type="InterPro" id="IPR038680">
    <property type="entry name" value="PAW_sf"/>
</dbReference>
<gene>
    <name evidence="15" type="primary">101897256</name>
    <name evidence="17" type="synonym">LOC101897256</name>
</gene>
<dbReference type="InterPro" id="IPR018997">
    <property type="entry name" value="PUB_domain"/>
</dbReference>
<evidence type="ECO:0000313" key="16">
    <source>
        <dbReference type="Proteomes" id="UP001652621"/>
    </source>
</evidence>
<keyword evidence="8" id="KW-0479">Metal-binding</keyword>
<protein>
    <recommendedName>
        <fullName evidence="6">Peptide-N(4)-(N-acetyl-beta-glucosaminyl)asparagine amidase</fullName>
        <ecNumber evidence="5">3.5.1.52</ecNumber>
    </recommendedName>
    <alternativeName>
        <fullName evidence="12">Peptide:N-glycanase</fullName>
    </alternativeName>
</protein>
<dbReference type="PROSITE" id="PS51398">
    <property type="entry name" value="PAW"/>
    <property type="match status" value="1"/>
</dbReference>
<dbReference type="SUPFAM" id="SSF143503">
    <property type="entry name" value="PUG domain-like"/>
    <property type="match status" value="1"/>
</dbReference>
<dbReference type="InterPro" id="IPR050883">
    <property type="entry name" value="PNGase"/>
</dbReference>
<comment type="subcellular location">
    <subcellularLocation>
        <location evidence="3">Cytoplasm</location>
    </subcellularLocation>
</comment>
<proteinExistence type="inferred from homology"/>
<dbReference type="Gene3D" id="2.60.120.1020">
    <property type="entry name" value="Peptide N glycanase, PAW domain"/>
    <property type="match status" value="1"/>
</dbReference>
<evidence type="ECO:0000259" key="14">
    <source>
        <dbReference type="PROSITE" id="PS51398"/>
    </source>
</evidence>
<evidence type="ECO:0000256" key="5">
    <source>
        <dbReference type="ARBA" id="ARBA00012158"/>
    </source>
</evidence>
<evidence type="ECO:0000256" key="4">
    <source>
        <dbReference type="ARBA" id="ARBA00009390"/>
    </source>
</evidence>
<evidence type="ECO:0000313" key="15">
    <source>
        <dbReference type="EnsemblMetazoa" id="MDOA008754-PC"/>
    </source>
</evidence>
<evidence type="ECO:0000256" key="9">
    <source>
        <dbReference type="ARBA" id="ARBA00022801"/>
    </source>
</evidence>
<dbReference type="FunFam" id="1.20.58.2190:FF:000001">
    <property type="entry name" value="peptide-N(4)-(N-acetyl-beta- glucosaminyl)asparagine amidase"/>
    <property type="match status" value="1"/>
</dbReference>
<comment type="catalytic activity">
    <reaction evidence="1">
        <text>Hydrolysis of an N(4)-(acetyl-beta-D-glucosaminyl)asparagine residue in which the glucosamine residue may be further glycosylated, to yield a (substituted) N-acetyl-beta-D-glucosaminylamine and a peptide containing an aspartate residue.</text>
        <dbReference type="EC" id="3.5.1.52"/>
    </reaction>
</comment>
<dbReference type="GO" id="GO:0046872">
    <property type="term" value="F:metal ion binding"/>
    <property type="evidence" value="ECO:0007669"/>
    <property type="project" value="UniProtKB-KW"/>
</dbReference>
<dbReference type="SUPFAM" id="SSF54001">
    <property type="entry name" value="Cysteine proteinases"/>
    <property type="match status" value="1"/>
</dbReference>
<evidence type="ECO:0000256" key="11">
    <source>
        <dbReference type="ARBA" id="ARBA00024870"/>
    </source>
</evidence>
<comment type="similarity">
    <text evidence="4 13">Belongs to the transglutaminase-like superfamily. PNGase family.</text>
</comment>
<keyword evidence="10" id="KW-0862">Zinc</keyword>
<evidence type="ECO:0000256" key="1">
    <source>
        <dbReference type="ARBA" id="ARBA00001650"/>
    </source>
</evidence>
<dbReference type="SUPFAM" id="SSF49785">
    <property type="entry name" value="Galactose-binding domain-like"/>
    <property type="match status" value="1"/>
</dbReference>
<dbReference type="STRING" id="7370.A0A1I8MV56"/>
<dbReference type="InterPro" id="IPR038765">
    <property type="entry name" value="Papain-like_cys_pep_sf"/>
</dbReference>
<dbReference type="AlphaFoldDB" id="A0A1I8MV56"/>
<dbReference type="Proteomes" id="UP001652621">
    <property type="component" value="Unplaced"/>
</dbReference>
<evidence type="ECO:0000256" key="3">
    <source>
        <dbReference type="ARBA" id="ARBA00004496"/>
    </source>
</evidence>
<dbReference type="SMART" id="SM00460">
    <property type="entry name" value="TGc"/>
    <property type="match status" value="1"/>
</dbReference>
<name>A0A1I8MV56_MUSDO</name>
<dbReference type="PANTHER" id="PTHR12143">
    <property type="entry name" value="PEPTIDE N-GLYCANASE PNGASE -RELATED"/>
    <property type="match status" value="1"/>
</dbReference>
<dbReference type="VEuPathDB" id="VectorBase:MDOA008754"/>
<dbReference type="Gene3D" id="2.20.25.10">
    <property type="match status" value="1"/>
</dbReference>
<dbReference type="Gene3D" id="1.20.58.2190">
    <property type="match status" value="1"/>
</dbReference>
<dbReference type="VEuPathDB" id="VectorBase:MDOMA2_007598"/>
<dbReference type="PANTHER" id="PTHR12143:SF19">
    <property type="entry name" value="PEPTIDE-N(4)-(N-ACETYL-BETA-GLUCOSAMINYL)ASPARAGINE AMIDASE"/>
    <property type="match status" value="1"/>
</dbReference>
<organism evidence="15">
    <name type="scientific">Musca domestica</name>
    <name type="common">House fly</name>
    <dbReference type="NCBI Taxonomy" id="7370"/>
    <lineage>
        <taxon>Eukaryota</taxon>
        <taxon>Metazoa</taxon>
        <taxon>Ecdysozoa</taxon>
        <taxon>Arthropoda</taxon>
        <taxon>Hexapoda</taxon>
        <taxon>Insecta</taxon>
        <taxon>Pterygota</taxon>
        <taxon>Neoptera</taxon>
        <taxon>Endopterygota</taxon>
        <taxon>Diptera</taxon>
        <taxon>Brachycera</taxon>
        <taxon>Muscomorpha</taxon>
        <taxon>Muscoidea</taxon>
        <taxon>Muscidae</taxon>
        <taxon>Musca</taxon>
    </lineage>
</organism>
<evidence type="ECO:0000256" key="8">
    <source>
        <dbReference type="ARBA" id="ARBA00022723"/>
    </source>
</evidence>
<evidence type="ECO:0000313" key="17">
    <source>
        <dbReference type="RefSeq" id="XP_005174820.1"/>
    </source>
</evidence>
<reference evidence="15" key="1">
    <citation type="submission" date="2020-05" db="UniProtKB">
        <authorList>
            <consortium name="EnsemblMetazoa"/>
        </authorList>
    </citation>
    <scope>IDENTIFICATION</scope>
    <source>
        <strain evidence="15">Aabys</strain>
    </source>
</reference>
<dbReference type="Pfam" id="PF04721">
    <property type="entry name" value="PAW"/>
    <property type="match status" value="1"/>
</dbReference>
<dbReference type="Pfam" id="PF09409">
    <property type="entry name" value="PUB"/>
    <property type="match status" value="1"/>
</dbReference>
<dbReference type="KEGG" id="mde:101897256"/>
<evidence type="ECO:0000256" key="10">
    <source>
        <dbReference type="ARBA" id="ARBA00022833"/>
    </source>
</evidence>
<evidence type="ECO:0000256" key="13">
    <source>
        <dbReference type="PROSITE-ProRule" id="PRU00731"/>
    </source>
</evidence>
<dbReference type="GO" id="GO:0005829">
    <property type="term" value="C:cytosol"/>
    <property type="evidence" value="ECO:0007669"/>
    <property type="project" value="TreeGrafter"/>
</dbReference>
<dbReference type="InterPro" id="IPR006588">
    <property type="entry name" value="Peptide_N_glycanase_PAW_dom"/>
</dbReference>
<dbReference type="EC" id="3.5.1.52" evidence="5"/>
<dbReference type="Pfam" id="PF01841">
    <property type="entry name" value="Transglut_core"/>
    <property type="match status" value="1"/>
</dbReference>
<dbReference type="SMART" id="SM00580">
    <property type="entry name" value="PUG"/>
    <property type="match status" value="1"/>
</dbReference>
<reference evidence="17" key="2">
    <citation type="submission" date="2025-04" db="UniProtKB">
        <authorList>
            <consortium name="RefSeq"/>
        </authorList>
    </citation>
    <scope>IDENTIFICATION</scope>
</reference>
<dbReference type="InterPro" id="IPR008979">
    <property type="entry name" value="Galactose-bd-like_sf"/>
</dbReference>
<keyword evidence="7" id="KW-0963">Cytoplasm</keyword>
<dbReference type="Gene3D" id="3.10.620.30">
    <property type="match status" value="1"/>
</dbReference>
<sequence>MPPTKEINYKSIWSIEPAASSSSRPPNPNTQCSQRNTKEAYLEAVRIILLLLDNIINHPNENKYRTIRIENKTIKEKLLTLEGCVELLTSIGFQRSDDQYTLPNDSSLELIRSYRDALSKRREFWMNRKEDDALQAIPTNLSNINPATSLSAPIQASKPYRQRISFPRFLRTSNQFLASLEQYSDAVMQYEDEQLLAAGRQLIPIDELTQRASENYLRIQEESSKAVEEGKPAPKEPGIRDLILVELVAWFKNDFFEWVNCLPCKVCGSEESKLSRTVQEGDVRVEVGICCGQETKFHRYNDIAELLVSRKGRCGEFANCFTFLCRCLDYDARIVHPLFDHVWTEVYSDTEKRWIHVDPSDNVVDSPLMYQHGWKRNIDYVFAYSCDDIQDVTWRYCNNHKETLQKRRFCTESELIEALITIRKKRQANLSDERKKMLSQRCMVELIELTLERKPTENELKGRSSGSLAWRQSRGEHSFDNIFEFTLLEEEINQKQFNLRYSCSTDNYERYIKDSTGLCRTISNYKTWQSCQHSSKNILRKVERDWKMVYLARQEDSPYGELVWKFNFNDTPLKVKSYKLTLEKKTFGEGQVEVILRDSQTKEILKTLVNCKSFEICAKLSGGKGDVAWQHAQLLRQSLHSSEYPFELQLEFE</sequence>
<keyword evidence="16" id="KW-1185">Reference proteome</keyword>
<dbReference type="OrthoDB" id="409136at2759"/>
<dbReference type="GO" id="GO:0006516">
    <property type="term" value="P:glycoprotein catabolic process"/>
    <property type="evidence" value="ECO:0007669"/>
    <property type="project" value="InterPro"/>
</dbReference>
<dbReference type="SMART" id="SM00613">
    <property type="entry name" value="PAW"/>
    <property type="match status" value="1"/>
</dbReference>
<accession>A0A1I8MV56</accession>
<comment type="cofactor">
    <cofactor evidence="2">
        <name>Zn(2+)</name>
        <dbReference type="ChEBI" id="CHEBI:29105"/>
    </cofactor>
</comment>
<dbReference type="GO" id="GO:0000224">
    <property type="term" value="F:peptide-N4-(N-acetyl-beta-glucosaminyl)asparagine amidase activity"/>
    <property type="evidence" value="ECO:0007669"/>
    <property type="project" value="UniProtKB-EC"/>
</dbReference>
<dbReference type="FunFam" id="2.60.120.1020:FF:000001">
    <property type="entry name" value="Peptide-N(4)-(N-acetyl-beta-glucosaminyl)asparagine amidase"/>
    <property type="match status" value="1"/>
</dbReference>
<dbReference type="RefSeq" id="XP_005174820.1">
    <property type="nucleotide sequence ID" value="XM_005174763.3"/>
</dbReference>
<dbReference type="GO" id="GO:0005634">
    <property type="term" value="C:nucleus"/>
    <property type="evidence" value="ECO:0007669"/>
    <property type="project" value="TreeGrafter"/>
</dbReference>
<evidence type="ECO:0000256" key="6">
    <source>
        <dbReference type="ARBA" id="ARBA00018546"/>
    </source>
</evidence>
<evidence type="ECO:0000256" key="12">
    <source>
        <dbReference type="ARBA" id="ARBA00032901"/>
    </source>
</evidence>
<evidence type="ECO:0000256" key="2">
    <source>
        <dbReference type="ARBA" id="ARBA00001947"/>
    </source>
</evidence>
<dbReference type="eggNOG" id="KOG0909">
    <property type="taxonomic scope" value="Eukaryota"/>
</dbReference>
<comment type="function">
    <text evidence="11">Specifically deglycosylates the denatured form of N-linked glycoproteins in the cytoplasm and assists their proteasome-mediated degradation. Cleaves the beta-aspartyl-glucosamine (GlcNAc) of the glycan and the amide side chain of Asn, converting Asn to Asp. Prefers proteins containing high-mannose over those bearing complex type oligosaccharides. Can recognize misfolded proteins in the endoplasmic reticulum that are exported to the cytosol to be destroyed and deglycosylate them, while it has no activity toward native proteins. Deglycosylation is a prerequisite for subsequent proteasome-mediated degradation of some, but not all, misfolded glycoproteins.</text>
</comment>
<keyword evidence="9" id="KW-0378">Hydrolase</keyword>
<dbReference type="InterPro" id="IPR036339">
    <property type="entry name" value="PUB-like_dom_sf"/>
</dbReference>
<feature type="domain" description="PAW" evidence="14">
    <location>
        <begin position="459"/>
        <end position="653"/>
    </location>
</feature>
<dbReference type="InterPro" id="IPR002931">
    <property type="entry name" value="Transglutaminase-like"/>
</dbReference>
<evidence type="ECO:0000256" key="7">
    <source>
        <dbReference type="ARBA" id="ARBA00022490"/>
    </source>
</evidence>